<dbReference type="InterPro" id="IPR015849">
    <property type="entry name" value="Amyloid_glyco_heparin-bd"/>
</dbReference>
<evidence type="ECO:0000313" key="24">
    <source>
        <dbReference type="Proteomes" id="UP000503349"/>
    </source>
</evidence>
<keyword evidence="24" id="KW-1185">Reference proteome</keyword>
<dbReference type="Pfam" id="PF03494">
    <property type="entry name" value="Beta-APP"/>
    <property type="match status" value="1"/>
</dbReference>
<dbReference type="GO" id="GO:0005886">
    <property type="term" value="C:plasma membrane"/>
    <property type="evidence" value="ECO:0007669"/>
    <property type="project" value="UniProtKB-SubCell"/>
</dbReference>
<keyword evidence="11 16" id="KW-0472">Membrane</keyword>
<keyword evidence="5" id="KW-0479">Metal-binding</keyword>
<comment type="similarity">
    <text evidence="15 16">Belongs to the APP family.</text>
</comment>
<keyword evidence="16" id="KW-1003">Cell membrane</keyword>
<feature type="region of interest" description="CuBD subdomain" evidence="15">
    <location>
        <begin position="132"/>
        <end position="190"/>
    </location>
</feature>
<gene>
    <name evidence="23" type="ORF">EXN66_Car010414</name>
</gene>
<evidence type="ECO:0000259" key="22">
    <source>
        <dbReference type="PROSITE" id="PS51870"/>
    </source>
</evidence>
<dbReference type="InterPro" id="IPR019744">
    <property type="entry name" value="APP_CUBD_CS"/>
</dbReference>
<evidence type="ECO:0000256" key="15">
    <source>
        <dbReference type="PROSITE-ProRule" id="PRU01217"/>
    </source>
</evidence>
<keyword evidence="3" id="KW-0646">Protease inhibitor</keyword>
<dbReference type="GO" id="GO:0007409">
    <property type="term" value="P:axonogenesis"/>
    <property type="evidence" value="ECO:0007669"/>
    <property type="project" value="TreeGrafter"/>
</dbReference>
<reference evidence="24" key="2">
    <citation type="submission" date="2019-02" db="EMBL/GenBank/DDBJ databases">
        <title>Opniocepnalus argus Var Kimnra genome.</title>
        <authorList>
            <person name="Zhou C."/>
            <person name="Xiao S."/>
        </authorList>
    </citation>
    <scope>NUCLEOTIDE SEQUENCE [LARGE SCALE GENOMIC DNA]</scope>
</reference>
<keyword evidence="4 16" id="KW-0812">Transmembrane</keyword>
<feature type="compositionally biased region" description="Acidic residues" evidence="18">
    <location>
        <begin position="252"/>
        <end position="273"/>
    </location>
</feature>
<evidence type="ECO:0000256" key="10">
    <source>
        <dbReference type="ARBA" id="ARBA00023087"/>
    </source>
</evidence>
<reference evidence="23 24" key="1">
    <citation type="submission" date="2019-02" db="EMBL/GenBank/DDBJ databases">
        <title>Opniocepnalus argus genome.</title>
        <authorList>
            <person name="Zhou C."/>
            <person name="Xiao S."/>
        </authorList>
    </citation>
    <scope>NUCLEOTIDE SEQUENCE [LARGE SCALE GENOMIC DNA]</scope>
    <source>
        <strain evidence="23">OARG1902GOOAL</strain>
        <tissue evidence="23">Muscle</tissue>
    </source>
</reference>
<dbReference type="FunFam" id="3.90.570.10:FF:000001">
    <property type="entry name" value="Amyloid beta A4 protein"/>
    <property type="match status" value="1"/>
</dbReference>
<keyword evidence="6 19" id="KW-0732">Signal</keyword>
<dbReference type="Proteomes" id="UP000503349">
    <property type="component" value="Chromosome 10"/>
</dbReference>
<feature type="disulfide bond" evidence="15">
    <location>
        <begin position="145"/>
        <end position="175"/>
    </location>
</feature>
<dbReference type="FunFam" id="4.10.410.10:FF:000001">
    <property type="entry name" value="Amyloid beta A4 protein"/>
    <property type="match status" value="1"/>
</dbReference>
<feature type="region of interest" description="Disordered" evidence="18">
    <location>
        <begin position="192"/>
        <end position="290"/>
    </location>
</feature>
<dbReference type="SUPFAM" id="SSF57362">
    <property type="entry name" value="BPTI-like"/>
    <property type="match status" value="1"/>
</dbReference>
<feature type="disulfide bond" evidence="15">
    <location>
        <begin position="74"/>
        <end position="118"/>
    </location>
</feature>
<name>A0A6G1PXN0_CHAAH</name>
<evidence type="ECO:0000256" key="1">
    <source>
        <dbReference type="ARBA" id="ARBA00004479"/>
    </source>
</evidence>
<dbReference type="SUPFAM" id="SSF56491">
    <property type="entry name" value="A heparin-binding domain"/>
    <property type="match status" value="1"/>
</dbReference>
<dbReference type="GO" id="GO:0004867">
    <property type="term" value="F:serine-type endopeptidase inhibitor activity"/>
    <property type="evidence" value="ECO:0007669"/>
    <property type="project" value="UniProtKB-KW"/>
</dbReference>
<keyword evidence="10 16" id="KW-0034">Amyloid</keyword>
<dbReference type="InterPro" id="IPR011993">
    <property type="entry name" value="PH-like_dom_sf"/>
</dbReference>
<sequence>MGDIAAFLLLLVATLTLSSEVPSDDSVGLLTEPQVAMFCGKLNMHINVQSGKWESDPSGTKSCISTKEGILEYCQEVYPDLQITNVVEANQPISIQNWCKKDRKQCRSHTHIVVPYRCLVGEFVSDALLVPDKCKFLHQERMDQCESHLHWHTVAKESCGDRSMNLHDYGMLLPCGIDRFRGVEFVCCPAEAERESDSTDVEGEASDVWWGGAETEYSDNSMSRTADTEPAISEDDEDEDEQVETFERDENGDGDEDDKDDEEDDDVTDEQDSDERSANVAMTTTTTTTTESVEEVVRAVCWAPAESGPCHAMLERWFFMPEKGRCAPFLFGGCGGNRNNFESEEYCLAVCSSSLPTMAPSPPDAVDQYLESPGDDNEHTDFQKAKESLEARHREQMSQVMREWEEAERQSKNLPRNDKKAVIQHFQERVEALEQEAEGERQQLVETHMARVEALLNSHRRLALENYLSALQANDPKPRQVLTLLKRYIRAEQKDRQHTLKCYEHVHNVDPKKAAQMRPQVLTHLRVIDERMNQSLGLLYKVPSVANEIQSQVALTVQRFQAALSQQVSSLQSDSRVDARVSYGNDALMPDQAYSSAPMDPGLDGISFNQPNTEIRHVEPYDARPDRGLPTRPGSALKPEQKPEVRTVNKETQNTGYEVSHQKLVFFAEDVGSNKGAIIGLMVGGVVIATVIVITLVMLRKKQYTSIHHGVIEVDAAVTPEERHLAKMQQNGYENPTYKFFEQMQN</sequence>
<dbReference type="InterPro" id="IPR036176">
    <property type="entry name" value="E2_sf"/>
</dbReference>
<dbReference type="InterPro" id="IPR008154">
    <property type="entry name" value="Amyloid_glyco_extra"/>
</dbReference>
<dbReference type="GO" id="GO:0007417">
    <property type="term" value="P:central nervous system development"/>
    <property type="evidence" value="ECO:0007669"/>
    <property type="project" value="TreeGrafter"/>
</dbReference>
<dbReference type="GO" id="GO:0010604">
    <property type="term" value="P:positive regulation of macromolecule metabolic process"/>
    <property type="evidence" value="ECO:0007669"/>
    <property type="project" value="UniProtKB-ARBA"/>
</dbReference>
<evidence type="ECO:0000256" key="9">
    <source>
        <dbReference type="ARBA" id="ARBA00023008"/>
    </source>
</evidence>
<comment type="function">
    <text evidence="16">Functions as a cell surface receptor and performs physiological functions on the surface of neurons relevant to neurite growth, neuronal adhesion and axonogenesis.</text>
</comment>
<keyword evidence="17" id="KW-0175">Coiled coil</keyword>
<dbReference type="SUPFAM" id="SSF89811">
    <property type="entry name" value="Amyloid beta a4 protein copper binding domain (domain 2)"/>
    <property type="match status" value="1"/>
</dbReference>
<dbReference type="GO" id="GO:0005102">
    <property type="term" value="F:signaling receptor binding"/>
    <property type="evidence" value="ECO:0007669"/>
    <property type="project" value="TreeGrafter"/>
</dbReference>
<dbReference type="InterPro" id="IPR020901">
    <property type="entry name" value="Prtase_inh_Kunz-CS"/>
</dbReference>
<dbReference type="FunFam" id="3.30.1490.140:FF:000001">
    <property type="entry name" value="Amyloid beta (A4) protein b"/>
    <property type="match status" value="1"/>
</dbReference>
<dbReference type="Gene3D" id="6.10.250.1670">
    <property type="match status" value="1"/>
</dbReference>
<feature type="signal peptide" evidence="19">
    <location>
        <begin position="1"/>
        <end position="18"/>
    </location>
</feature>
<feature type="region of interest" description="Disordered" evidence="18">
    <location>
        <begin position="618"/>
        <end position="654"/>
    </location>
</feature>
<evidence type="ECO:0000256" key="5">
    <source>
        <dbReference type="ARBA" id="ARBA00022723"/>
    </source>
</evidence>
<organism evidence="23 24">
    <name type="scientific">Channa argus</name>
    <name type="common">Northern snakehead</name>
    <name type="synonym">Ophicephalus argus</name>
    <dbReference type="NCBI Taxonomy" id="215402"/>
    <lineage>
        <taxon>Eukaryota</taxon>
        <taxon>Metazoa</taxon>
        <taxon>Chordata</taxon>
        <taxon>Craniata</taxon>
        <taxon>Vertebrata</taxon>
        <taxon>Euteleostomi</taxon>
        <taxon>Actinopterygii</taxon>
        <taxon>Neopterygii</taxon>
        <taxon>Teleostei</taxon>
        <taxon>Neoteleostei</taxon>
        <taxon>Acanthomorphata</taxon>
        <taxon>Anabantaria</taxon>
        <taxon>Anabantiformes</taxon>
        <taxon>Channoidei</taxon>
        <taxon>Channidae</taxon>
        <taxon>Channa</taxon>
    </lineage>
</organism>
<feature type="coiled-coil region" evidence="17">
    <location>
        <begin position="390"/>
        <end position="450"/>
    </location>
</feature>
<dbReference type="CDD" id="cd22607">
    <property type="entry name" value="Kunitz_ABPP-like"/>
    <property type="match status" value="1"/>
</dbReference>
<keyword evidence="8 16" id="KW-1133">Transmembrane helix</keyword>
<dbReference type="Gene3D" id="3.90.570.10">
    <property type="entry name" value="Amyloidogenic glycoprotein, heparin-binding domain"/>
    <property type="match status" value="1"/>
</dbReference>
<comment type="function">
    <text evidence="14">Functional neuronal receptor which couples to intracellular signaling pathway through the GTP-binding protein G(O).</text>
</comment>
<feature type="transmembrane region" description="Helical" evidence="16">
    <location>
        <begin position="677"/>
        <end position="699"/>
    </location>
</feature>
<proteinExistence type="inferred from homology"/>
<dbReference type="GO" id="GO:0005769">
    <property type="term" value="C:early endosome"/>
    <property type="evidence" value="ECO:0007669"/>
    <property type="project" value="TreeGrafter"/>
</dbReference>
<accession>A0A6G1PXN0</accession>
<dbReference type="GO" id="GO:0046914">
    <property type="term" value="F:transition metal ion binding"/>
    <property type="evidence" value="ECO:0007669"/>
    <property type="project" value="InterPro"/>
</dbReference>
<evidence type="ECO:0000256" key="6">
    <source>
        <dbReference type="ARBA" id="ARBA00022729"/>
    </source>
</evidence>
<evidence type="ECO:0000256" key="18">
    <source>
        <dbReference type="SAM" id="MobiDB-lite"/>
    </source>
</evidence>
<feature type="compositionally biased region" description="Acidic residues" evidence="18">
    <location>
        <begin position="232"/>
        <end position="244"/>
    </location>
</feature>
<dbReference type="InterPro" id="IPR024329">
    <property type="entry name" value="Amyloid_glyco_E2_domain"/>
</dbReference>
<feature type="domain" description="E2" evidence="22">
    <location>
        <begin position="365"/>
        <end position="556"/>
    </location>
</feature>
<evidence type="ECO:0000256" key="3">
    <source>
        <dbReference type="ARBA" id="ARBA00022690"/>
    </source>
</evidence>
<dbReference type="AlphaFoldDB" id="A0A6G1PXN0"/>
<dbReference type="PANTHER" id="PTHR23103">
    <property type="entry name" value="ALZHEIMER'S DISEASE BETA-AMYLOID RELATED"/>
    <property type="match status" value="1"/>
</dbReference>
<dbReference type="Pfam" id="PF02177">
    <property type="entry name" value="APP_N"/>
    <property type="match status" value="1"/>
</dbReference>
<dbReference type="Gene3D" id="4.10.410.10">
    <property type="entry name" value="Pancreatic trypsin inhibitor Kunitz domain"/>
    <property type="match status" value="1"/>
</dbReference>
<dbReference type="Gene3D" id="1.20.120.770">
    <property type="entry name" value="Amyloid precursor protein, E2 domain"/>
    <property type="match status" value="1"/>
</dbReference>
<evidence type="ECO:0000313" key="23">
    <source>
        <dbReference type="EMBL" id="KAF3694738.1"/>
    </source>
</evidence>
<keyword evidence="12 15" id="KW-1015">Disulfide bond</keyword>
<feature type="disulfide bond" evidence="15">
    <location>
        <begin position="99"/>
        <end position="106"/>
    </location>
</feature>
<evidence type="ECO:0000259" key="21">
    <source>
        <dbReference type="PROSITE" id="PS51869"/>
    </source>
</evidence>
<evidence type="ECO:0000256" key="19">
    <source>
        <dbReference type="SAM" id="SignalP"/>
    </source>
</evidence>
<evidence type="ECO:0000256" key="14">
    <source>
        <dbReference type="ARBA" id="ARBA00053261"/>
    </source>
</evidence>
<dbReference type="PROSITE" id="PS51869">
    <property type="entry name" value="APP_E1"/>
    <property type="match status" value="1"/>
</dbReference>
<dbReference type="OrthoDB" id="6147836at2759"/>
<feature type="region of interest" description="GFLD subdomain" evidence="15">
    <location>
        <begin position="29"/>
        <end position="124"/>
    </location>
</feature>
<dbReference type="GO" id="GO:0043005">
    <property type="term" value="C:neuron projection"/>
    <property type="evidence" value="ECO:0007669"/>
    <property type="project" value="UniProtKB-ARBA"/>
</dbReference>
<evidence type="ECO:0000256" key="16">
    <source>
        <dbReference type="RuleBase" id="RU367156"/>
    </source>
</evidence>
<dbReference type="GO" id="GO:0051246">
    <property type="term" value="P:regulation of protein metabolic process"/>
    <property type="evidence" value="ECO:0007669"/>
    <property type="project" value="UniProtKB-ARBA"/>
</dbReference>
<dbReference type="GO" id="GO:0099503">
    <property type="term" value="C:secretory vesicle"/>
    <property type="evidence" value="ECO:0007669"/>
    <property type="project" value="UniProtKB-ARBA"/>
</dbReference>
<evidence type="ECO:0000256" key="8">
    <source>
        <dbReference type="ARBA" id="ARBA00022989"/>
    </source>
</evidence>
<dbReference type="Pfam" id="PF12924">
    <property type="entry name" value="APP_Cu_bd"/>
    <property type="match status" value="1"/>
</dbReference>
<feature type="domain" description="E1" evidence="21">
    <location>
        <begin position="29"/>
        <end position="190"/>
    </location>
</feature>
<dbReference type="InterPro" id="IPR036880">
    <property type="entry name" value="Kunitz_BPTI_sf"/>
</dbReference>
<dbReference type="GO" id="GO:0005798">
    <property type="term" value="C:Golgi-associated vesicle"/>
    <property type="evidence" value="ECO:0007669"/>
    <property type="project" value="UniProtKB-UniRule"/>
</dbReference>
<dbReference type="GO" id="GO:0030546">
    <property type="term" value="F:signaling receptor activator activity"/>
    <property type="evidence" value="ECO:0007669"/>
    <property type="project" value="TreeGrafter"/>
</dbReference>
<comment type="subcellular location">
    <subcellularLocation>
        <location evidence="16">Cell membrane</location>
        <topology evidence="16">Single-pass type I membrane protein</topology>
    </subcellularLocation>
    <subcellularLocation>
        <location evidence="1">Membrane</location>
        <topology evidence="1">Single-pass type I membrane protein</topology>
    </subcellularLocation>
</comment>
<dbReference type="InterPro" id="IPR008155">
    <property type="entry name" value="Amyloid_glyco"/>
</dbReference>
<feature type="compositionally biased region" description="Basic and acidic residues" evidence="18">
    <location>
        <begin position="618"/>
        <end position="629"/>
    </location>
</feature>
<dbReference type="SUPFAM" id="SSF109843">
    <property type="entry name" value="CAPPD, an extracellular domain of amyloid beta A4 protein"/>
    <property type="match status" value="1"/>
</dbReference>
<dbReference type="Pfam" id="PF00014">
    <property type="entry name" value="Kunitz_BPTI"/>
    <property type="match status" value="1"/>
</dbReference>
<feature type="domain" description="BPTI/Kunitz inhibitor" evidence="20">
    <location>
        <begin position="301"/>
        <end position="351"/>
    </location>
</feature>
<dbReference type="EMBL" id="CM015721">
    <property type="protein sequence ID" value="KAF3694738.1"/>
    <property type="molecule type" value="Genomic_DNA"/>
</dbReference>
<dbReference type="GO" id="GO:0009986">
    <property type="term" value="C:cell surface"/>
    <property type="evidence" value="ECO:0007669"/>
    <property type="project" value="UniProtKB-ARBA"/>
</dbReference>
<dbReference type="PROSITE" id="PS50279">
    <property type="entry name" value="BPTI_KUNITZ_2"/>
    <property type="match status" value="1"/>
</dbReference>
<feature type="disulfide bond" evidence="15">
    <location>
        <begin position="134"/>
        <end position="188"/>
    </location>
</feature>
<dbReference type="InterPro" id="IPR019543">
    <property type="entry name" value="APP_amyloid_C"/>
</dbReference>
<dbReference type="InterPro" id="IPR036454">
    <property type="entry name" value="Amyloid_glyco_heparin-bd_sf"/>
</dbReference>
<dbReference type="GO" id="GO:0045121">
    <property type="term" value="C:membrane raft"/>
    <property type="evidence" value="ECO:0007669"/>
    <property type="project" value="TreeGrafter"/>
</dbReference>
<dbReference type="InterPro" id="IPR011178">
    <property type="entry name" value="Amyloid_glyco_Cu-bd"/>
</dbReference>
<evidence type="ECO:0000256" key="12">
    <source>
        <dbReference type="ARBA" id="ARBA00023157"/>
    </source>
</evidence>
<feature type="chain" id="PRO_5026320354" description="Amyloid-beta A4 protein" evidence="19">
    <location>
        <begin position="19"/>
        <end position="746"/>
    </location>
</feature>
<evidence type="ECO:0000256" key="2">
    <source>
        <dbReference type="ARBA" id="ARBA00016844"/>
    </source>
</evidence>
<keyword evidence="7" id="KW-0722">Serine protease inhibitor</keyword>
<dbReference type="GO" id="GO:0008201">
    <property type="term" value="F:heparin binding"/>
    <property type="evidence" value="ECO:0007669"/>
    <property type="project" value="UniProtKB-UniRule"/>
</dbReference>
<dbReference type="SMART" id="SM00006">
    <property type="entry name" value="A4_EXTRA"/>
    <property type="match status" value="1"/>
</dbReference>
<evidence type="ECO:0000256" key="13">
    <source>
        <dbReference type="ARBA" id="ARBA00023180"/>
    </source>
</evidence>
<evidence type="ECO:0000259" key="20">
    <source>
        <dbReference type="PROSITE" id="PS50279"/>
    </source>
</evidence>
<dbReference type="Pfam" id="PF12925">
    <property type="entry name" value="APP_E2"/>
    <property type="match status" value="1"/>
</dbReference>
<dbReference type="PRINTS" id="PR00759">
    <property type="entry name" value="BASICPTASE"/>
</dbReference>
<dbReference type="GO" id="GO:0005794">
    <property type="term" value="C:Golgi apparatus"/>
    <property type="evidence" value="ECO:0007669"/>
    <property type="project" value="TreeGrafter"/>
</dbReference>
<evidence type="ECO:0000256" key="11">
    <source>
        <dbReference type="ARBA" id="ARBA00023136"/>
    </source>
</evidence>
<dbReference type="Gene3D" id="2.30.29.30">
    <property type="entry name" value="Pleckstrin-homology domain (PH domain)/Phosphotyrosine-binding domain (PTB)"/>
    <property type="match status" value="1"/>
</dbReference>
<dbReference type="PROSITE" id="PS00280">
    <property type="entry name" value="BPTI_KUNITZ_1"/>
    <property type="match status" value="1"/>
</dbReference>
<evidence type="ECO:0000256" key="4">
    <source>
        <dbReference type="ARBA" id="ARBA00022692"/>
    </source>
</evidence>
<dbReference type="FunFam" id="1.20.120.770:FF:000001">
    <property type="entry name" value="Amyloid beta A4 protein-like isoform 1"/>
    <property type="match status" value="1"/>
</dbReference>
<dbReference type="PANTHER" id="PTHR23103:SF7">
    <property type="entry name" value="AMYLOID-BETA PRECURSOR PROTEIN"/>
    <property type="match status" value="1"/>
</dbReference>
<feature type="disulfide bond" evidence="15">
    <location>
        <begin position="159"/>
        <end position="187"/>
    </location>
</feature>
<comment type="caution">
    <text evidence="15">Lacks conserved residue(s) required for the propagation of feature annotation.</text>
</comment>
<evidence type="ECO:0000256" key="17">
    <source>
        <dbReference type="SAM" id="Coils"/>
    </source>
</evidence>
<dbReference type="Pfam" id="PF10515">
    <property type="entry name" value="APP_amyloid"/>
    <property type="match status" value="1"/>
</dbReference>
<dbReference type="PRINTS" id="PR00203">
    <property type="entry name" value="AMYLOIDA4"/>
</dbReference>
<keyword evidence="9" id="KW-0186">Copper</keyword>
<dbReference type="PRINTS" id="PR00204">
    <property type="entry name" value="BETAAMYLOID"/>
</dbReference>
<keyword evidence="13" id="KW-0325">Glycoprotein</keyword>
<dbReference type="SMART" id="SM00131">
    <property type="entry name" value="KU"/>
    <property type="match status" value="1"/>
</dbReference>
<dbReference type="PROSITE" id="PS51870">
    <property type="entry name" value="APP_E2"/>
    <property type="match status" value="1"/>
</dbReference>
<dbReference type="InterPro" id="IPR013803">
    <property type="entry name" value="Amyloid_glyco_Abeta"/>
</dbReference>
<dbReference type="Gene3D" id="3.30.1490.140">
    <property type="entry name" value="Amyloidogenic glycoprotein, copper-binding domain"/>
    <property type="match status" value="1"/>
</dbReference>
<dbReference type="InterPro" id="IPR036669">
    <property type="entry name" value="Amyloid_Cu-bd_sf"/>
</dbReference>
<dbReference type="PROSITE" id="PS00319">
    <property type="entry name" value="APP_CUBD"/>
    <property type="match status" value="1"/>
</dbReference>
<dbReference type="InterPro" id="IPR019745">
    <property type="entry name" value="Amyloid_glyco_intracell_CS"/>
</dbReference>
<evidence type="ECO:0000256" key="7">
    <source>
        <dbReference type="ARBA" id="ARBA00022900"/>
    </source>
</evidence>
<protein>
    <recommendedName>
        <fullName evidence="2 16">Amyloid-beta A4 protein</fullName>
    </recommendedName>
</protein>
<dbReference type="PROSITE" id="PS00320">
    <property type="entry name" value="APP_INTRA"/>
    <property type="match status" value="1"/>
</dbReference>
<dbReference type="InterPro" id="IPR002223">
    <property type="entry name" value="Kunitz_BPTI"/>
</dbReference>
<feature type="compositionally biased region" description="Basic and acidic residues" evidence="18">
    <location>
        <begin position="639"/>
        <end position="649"/>
    </location>
</feature>